<dbReference type="EMBL" id="CM001223">
    <property type="protein sequence ID" value="AES78766.2"/>
    <property type="molecule type" value="Genomic_DNA"/>
</dbReference>
<dbReference type="Proteomes" id="UP000002051">
    <property type="component" value="Unassembled WGS sequence"/>
</dbReference>
<evidence type="ECO:0000313" key="1">
    <source>
        <dbReference type="EMBL" id="AES78766.2"/>
    </source>
</evidence>
<dbReference type="eggNOG" id="ENOG502RZ4C">
    <property type="taxonomic scope" value="Eukaryota"/>
</dbReference>
<reference evidence="2" key="3">
    <citation type="submission" date="2015-04" db="UniProtKB">
        <authorList>
            <consortium name="EnsemblPlants"/>
        </authorList>
    </citation>
    <scope>IDENTIFICATION</scope>
    <source>
        <strain evidence="2">cv. Jemalong A17</strain>
    </source>
</reference>
<dbReference type="AlphaFoldDB" id="G7KTZ3"/>
<accession>A0A0C3W567</accession>
<keyword evidence="3" id="KW-1185">Reference proteome</keyword>
<reference evidence="1 3" key="2">
    <citation type="journal article" date="2014" name="BMC Genomics">
        <title>An improved genome release (version Mt4.0) for the model legume Medicago truncatula.</title>
        <authorList>
            <person name="Tang H."/>
            <person name="Krishnakumar V."/>
            <person name="Bidwell S."/>
            <person name="Rosen B."/>
            <person name="Chan A."/>
            <person name="Zhou S."/>
            <person name="Gentzbittel L."/>
            <person name="Childs K.L."/>
            <person name="Yandell M."/>
            <person name="Gundlach H."/>
            <person name="Mayer K.F."/>
            <person name="Schwartz D.C."/>
            <person name="Town C.D."/>
        </authorList>
    </citation>
    <scope>GENOME REANNOTATION</scope>
    <source>
        <strain evidence="2 3">cv. Jemalong A17</strain>
    </source>
</reference>
<dbReference type="HOGENOM" id="CLU_2124776_0_0_1"/>
<name>G7KTZ3_MEDTR</name>
<accession>G7KTZ3</accession>
<reference evidence="1 3" key="1">
    <citation type="journal article" date="2011" name="Nature">
        <title>The Medicago genome provides insight into the evolution of rhizobial symbioses.</title>
        <authorList>
            <person name="Young N.D."/>
            <person name="Debelle F."/>
            <person name="Oldroyd G.E."/>
            <person name="Geurts R."/>
            <person name="Cannon S.B."/>
            <person name="Udvardi M.K."/>
            <person name="Benedito V.A."/>
            <person name="Mayer K.F."/>
            <person name="Gouzy J."/>
            <person name="Schoof H."/>
            <person name="Van de Peer Y."/>
            <person name="Proost S."/>
            <person name="Cook D.R."/>
            <person name="Meyers B.C."/>
            <person name="Spannagl M."/>
            <person name="Cheung F."/>
            <person name="De Mita S."/>
            <person name="Krishnakumar V."/>
            <person name="Gundlach H."/>
            <person name="Zhou S."/>
            <person name="Mudge J."/>
            <person name="Bharti A.K."/>
            <person name="Murray J.D."/>
            <person name="Naoumkina M.A."/>
            <person name="Rosen B."/>
            <person name="Silverstein K.A."/>
            <person name="Tang H."/>
            <person name="Rombauts S."/>
            <person name="Zhao P.X."/>
            <person name="Zhou P."/>
            <person name="Barbe V."/>
            <person name="Bardou P."/>
            <person name="Bechner M."/>
            <person name="Bellec A."/>
            <person name="Berger A."/>
            <person name="Berges H."/>
            <person name="Bidwell S."/>
            <person name="Bisseling T."/>
            <person name="Choisne N."/>
            <person name="Couloux A."/>
            <person name="Denny R."/>
            <person name="Deshpande S."/>
            <person name="Dai X."/>
            <person name="Doyle J.J."/>
            <person name="Dudez A.M."/>
            <person name="Farmer A.D."/>
            <person name="Fouteau S."/>
            <person name="Franken C."/>
            <person name="Gibelin C."/>
            <person name="Gish J."/>
            <person name="Goldstein S."/>
            <person name="Gonzalez A.J."/>
            <person name="Green P.J."/>
            <person name="Hallab A."/>
            <person name="Hartog M."/>
            <person name="Hua A."/>
            <person name="Humphray S.J."/>
            <person name="Jeong D.H."/>
            <person name="Jing Y."/>
            <person name="Jocker A."/>
            <person name="Kenton S.M."/>
            <person name="Kim D.J."/>
            <person name="Klee K."/>
            <person name="Lai H."/>
            <person name="Lang C."/>
            <person name="Lin S."/>
            <person name="Macmil S.L."/>
            <person name="Magdelenat G."/>
            <person name="Matthews L."/>
            <person name="McCorrison J."/>
            <person name="Monaghan E.L."/>
            <person name="Mun J.H."/>
            <person name="Najar F.Z."/>
            <person name="Nicholson C."/>
            <person name="Noirot C."/>
            <person name="O'Bleness M."/>
            <person name="Paule C.R."/>
            <person name="Poulain J."/>
            <person name="Prion F."/>
            <person name="Qin B."/>
            <person name="Qu C."/>
            <person name="Retzel E.F."/>
            <person name="Riddle C."/>
            <person name="Sallet E."/>
            <person name="Samain S."/>
            <person name="Samson N."/>
            <person name="Sanders I."/>
            <person name="Saurat O."/>
            <person name="Scarpelli C."/>
            <person name="Schiex T."/>
            <person name="Segurens B."/>
            <person name="Severin A.J."/>
            <person name="Sherrier D.J."/>
            <person name="Shi R."/>
            <person name="Sims S."/>
            <person name="Singer S.R."/>
            <person name="Sinharoy S."/>
            <person name="Sterck L."/>
            <person name="Viollet A."/>
            <person name="Wang B.B."/>
            <person name="Wang K."/>
            <person name="Wang M."/>
            <person name="Wang X."/>
            <person name="Warfsmann J."/>
            <person name="Weissenbach J."/>
            <person name="White D.D."/>
            <person name="White J.D."/>
            <person name="Wiley G.B."/>
            <person name="Wincker P."/>
            <person name="Xing Y."/>
            <person name="Yang L."/>
            <person name="Yao Z."/>
            <person name="Ying F."/>
            <person name="Zhai J."/>
            <person name="Zhou L."/>
            <person name="Zuber A."/>
            <person name="Denarie J."/>
            <person name="Dixon R.A."/>
            <person name="May G.D."/>
            <person name="Schwartz D.C."/>
            <person name="Rogers J."/>
            <person name="Quetier F."/>
            <person name="Town C.D."/>
            <person name="Roe B.A."/>
        </authorList>
    </citation>
    <scope>NUCLEOTIDE SEQUENCE [LARGE SCALE GENOMIC DNA]</scope>
    <source>
        <strain evidence="1">A17</strain>
        <strain evidence="2 3">cv. Jemalong A17</strain>
    </source>
</reference>
<dbReference type="PaxDb" id="3880-AES78766"/>
<proteinExistence type="predicted"/>
<sequence>MGGGTMHIDHLVPQLSNANKTLSSSCCNGQFCRKQEITSNGSLYNPVFETVPSRREVEDAISALQEFMKAVSTTIIDQQIADSYDYDSRIVHLKDIIDFTMLFSCCKLILLLRG</sequence>
<evidence type="ECO:0000313" key="2">
    <source>
        <dbReference type="EnsemblPlants" id="AES78766"/>
    </source>
</evidence>
<gene>
    <name evidence="1" type="ordered locus">MTR_7g045270</name>
</gene>
<dbReference type="EnsemblPlants" id="AES78766">
    <property type="protein sequence ID" value="AES78766"/>
    <property type="gene ID" value="MTR_7g045270"/>
</dbReference>
<evidence type="ECO:0000313" key="3">
    <source>
        <dbReference type="Proteomes" id="UP000002051"/>
    </source>
</evidence>
<protein>
    <submittedName>
        <fullName evidence="1 2">Uncharacterized protein</fullName>
    </submittedName>
</protein>
<organism evidence="1 3">
    <name type="scientific">Medicago truncatula</name>
    <name type="common">Barrel medic</name>
    <name type="synonym">Medicago tribuloides</name>
    <dbReference type="NCBI Taxonomy" id="3880"/>
    <lineage>
        <taxon>Eukaryota</taxon>
        <taxon>Viridiplantae</taxon>
        <taxon>Streptophyta</taxon>
        <taxon>Embryophyta</taxon>
        <taxon>Tracheophyta</taxon>
        <taxon>Spermatophyta</taxon>
        <taxon>Magnoliopsida</taxon>
        <taxon>eudicotyledons</taxon>
        <taxon>Gunneridae</taxon>
        <taxon>Pentapetalae</taxon>
        <taxon>rosids</taxon>
        <taxon>fabids</taxon>
        <taxon>Fabales</taxon>
        <taxon>Fabaceae</taxon>
        <taxon>Papilionoideae</taxon>
        <taxon>50 kb inversion clade</taxon>
        <taxon>NPAAA clade</taxon>
        <taxon>Hologalegina</taxon>
        <taxon>IRL clade</taxon>
        <taxon>Trifolieae</taxon>
        <taxon>Medicago</taxon>
    </lineage>
</organism>